<feature type="domain" description="Solute-binding protein family 3/N-terminal" evidence="3">
    <location>
        <begin position="26"/>
        <end position="251"/>
    </location>
</feature>
<dbReference type="InterPro" id="IPR001638">
    <property type="entry name" value="Solute-binding_3/MltF_N"/>
</dbReference>
<evidence type="ECO:0000259" key="3">
    <source>
        <dbReference type="SMART" id="SM00062"/>
    </source>
</evidence>
<evidence type="ECO:0000256" key="1">
    <source>
        <dbReference type="ARBA" id="ARBA00022729"/>
    </source>
</evidence>
<dbReference type="RefSeq" id="WP_198110461.1">
    <property type="nucleotide sequence ID" value="NZ_JAEDAK010000004.1"/>
</dbReference>
<dbReference type="PANTHER" id="PTHR35936">
    <property type="entry name" value="MEMBRANE-BOUND LYTIC MUREIN TRANSGLYCOSYLASE F"/>
    <property type="match status" value="1"/>
</dbReference>
<comment type="caution">
    <text evidence="4">The sequence shown here is derived from an EMBL/GenBank/DDBJ whole genome shotgun (WGS) entry which is preliminary data.</text>
</comment>
<keyword evidence="5" id="KW-1185">Reference proteome</keyword>
<dbReference type="AlphaFoldDB" id="A0A931J331"/>
<proteinExistence type="predicted"/>
<organism evidence="4 5">
    <name type="scientific">Inhella proteolytica</name>
    <dbReference type="NCBI Taxonomy" id="2795029"/>
    <lineage>
        <taxon>Bacteria</taxon>
        <taxon>Pseudomonadati</taxon>
        <taxon>Pseudomonadota</taxon>
        <taxon>Betaproteobacteria</taxon>
        <taxon>Burkholderiales</taxon>
        <taxon>Sphaerotilaceae</taxon>
        <taxon>Inhella</taxon>
    </lineage>
</organism>
<dbReference type="PANTHER" id="PTHR35936:SF17">
    <property type="entry name" value="ARGININE-BINDING EXTRACELLULAR PROTEIN ARTP"/>
    <property type="match status" value="1"/>
</dbReference>
<dbReference type="Gene3D" id="3.40.190.10">
    <property type="entry name" value="Periplasmic binding protein-like II"/>
    <property type="match status" value="2"/>
</dbReference>
<evidence type="ECO:0000256" key="2">
    <source>
        <dbReference type="SAM" id="SignalP"/>
    </source>
</evidence>
<dbReference type="SUPFAM" id="SSF53850">
    <property type="entry name" value="Periplasmic binding protein-like II"/>
    <property type="match status" value="1"/>
</dbReference>
<keyword evidence="1 2" id="KW-0732">Signal</keyword>
<name>A0A931J331_9BURK</name>
<dbReference type="SMART" id="SM00062">
    <property type="entry name" value="PBPb"/>
    <property type="match status" value="1"/>
</dbReference>
<gene>
    <name evidence="4" type="ORF">I7X39_08045</name>
</gene>
<sequence>MRRRALFPILALPAAALPAPPAPALRVVFGVSRPPFVDERSRSGIALDLFAEAARRLGWRYEIQHAPNKRMLSLLRQGVVDVAVEVPQGEAGLHFSTPFLSYRNVLLLPPGHAAEVRDWPDLAGLRVCAWQLAEAALGPGFAAARPRFAQYHEFGNQRDQVRLWLLGRCEVLVIDRDLLLWHLRELARSEPQVAQPRPEALRTLPVPGQAALDWFVGFRDAALRDRFNEALAALHADGSYPRIVNQHLLGTP</sequence>
<feature type="signal peptide" evidence="2">
    <location>
        <begin position="1"/>
        <end position="24"/>
    </location>
</feature>
<dbReference type="Pfam" id="PF00497">
    <property type="entry name" value="SBP_bac_3"/>
    <property type="match status" value="1"/>
</dbReference>
<protein>
    <submittedName>
        <fullName evidence="4">Transporter substrate-binding domain-containing protein</fullName>
    </submittedName>
</protein>
<accession>A0A931J331</accession>
<dbReference type="Proteomes" id="UP000613266">
    <property type="component" value="Unassembled WGS sequence"/>
</dbReference>
<dbReference type="EMBL" id="JAEDAK010000004">
    <property type="protein sequence ID" value="MBH9576853.1"/>
    <property type="molecule type" value="Genomic_DNA"/>
</dbReference>
<evidence type="ECO:0000313" key="4">
    <source>
        <dbReference type="EMBL" id="MBH9576853.1"/>
    </source>
</evidence>
<evidence type="ECO:0000313" key="5">
    <source>
        <dbReference type="Proteomes" id="UP000613266"/>
    </source>
</evidence>
<reference evidence="4" key="1">
    <citation type="submission" date="2020-12" db="EMBL/GenBank/DDBJ databases">
        <title>The genome sequence of Inhella sp. 1Y17.</title>
        <authorList>
            <person name="Liu Y."/>
        </authorList>
    </citation>
    <scope>NUCLEOTIDE SEQUENCE</scope>
    <source>
        <strain evidence="4">1Y17</strain>
    </source>
</reference>
<feature type="chain" id="PRO_5037965987" evidence="2">
    <location>
        <begin position="25"/>
        <end position="252"/>
    </location>
</feature>